<protein>
    <recommendedName>
        <fullName evidence="7">Rieske domain-containing protein</fullName>
    </recommendedName>
</protein>
<dbReference type="SUPFAM" id="SSF50022">
    <property type="entry name" value="ISP domain"/>
    <property type="match status" value="1"/>
</dbReference>
<dbReference type="Pfam" id="PF00355">
    <property type="entry name" value="Rieske"/>
    <property type="match status" value="1"/>
</dbReference>
<evidence type="ECO:0000256" key="2">
    <source>
        <dbReference type="ARBA" id="ARBA00022723"/>
    </source>
</evidence>
<dbReference type="PROSITE" id="PS51296">
    <property type="entry name" value="RIESKE"/>
    <property type="match status" value="1"/>
</dbReference>
<evidence type="ECO:0000313" key="8">
    <source>
        <dbReference type="EMBL" id="HGH60542.1"/>
    </source>
</evidence>
<evidence type="ECO:0000256" key="5">
    <source>
        <dbReference type="ARBA" id="ARBA00023157"/>
    </source>
</evidence>
<dbReference type="PANTHER" id="PTHR10134">
    <property type="entry name" value="CYTOCHROME B-C1 COMPLEX SUBUNIT RIESKE, MITOCHONDRIAL"/>
    <property type="match status" value="1"/>
</dbReference>
<evidence type="ECO:0000256" key="1">
    <source>
        <dbReference type="ARBA" id="ARBA00022714"/>
    </source>
</evidence>
<keyword evidence="4" id="KW-0411">Iron-sulfur</keyword>
<dbReference type="InterPro" id="IPR036922">
    <property type="entry name" value="Rieske_2Fe-2S_sf"/>
</dbReference>
<reference evidence="8" key="1">
    <citation type="journal article" date="2020" name="mSystems">
        <title>Genome- and Community-Level Interaction Insights into Carbon Utilization and Element Cycling Functions of Hydrothermarchaeota in Hydrothermal Sediment.</title>
        <authorList>
            <person name="Zhou Z."/>
            <person name="Liu Y."/>
            <person name="Xu W."/>
            <person name="Pan J."/>
            <person name="Luo Z.H."/>
            <person name="Li M."/>
        </authorList>
    </citation>
    <scope>NUCLEOTIDE SEQUENCE [LARGE SCALE GENOMIC DNA]</scope>
    <source>
        <strain evidence="8">SpSt-769</strain>
    </source>
</reference>
<feature type="domain" description="Rieske" evidence="7">
    <location>
        <begin position="42"/>
        <end position="135"/>
    </location>
</feature>
<keyword evidence="1" id="KW-0001">2Fe-2S</keyword>
<dbReference type="PRINTS" id="PR00162">
    <property type="entry name" value="RIESKE"/>
</dbReference>
<comment type="cofactor">
    <cofactor evidence="6">
        <name>[2Fe-2S] cluster</name>
        <dbReference type="ChEBI" id="CHEBI:190135"/>
    </cofactor>
</comment>
<evidence type="ECO:0000256" key="4">
    <source>
        <dbReference type="ARBA" id="ARBA00023014"/>
    </source>
</evidence>
<keyword evidence="3" id="KW-0408">Iron</keyword>
<dbReference type="InterPro" id="IPR017941">
    <property type="entry name" value="Rieske_2Fe-2S"/>
</dbReference>
<dbReference type="GO" id="GO:0051537">
    <property type="term" value="F:2 iron, 2 sulfur cluster binding"/>
    <property type="evidence" value="ECO:0007669"/>
    <property type="project" value="UniProtKB-KW"/>
</dbReference>
<sequence>MTKRSFLKTFLLFCSGLFSLATVWGAGRFAAFGFAVNRKRELPRDVFSRVEEGSPLHVADAGVWLVKTRDHEAVTVLDDKCPHLGCKPNWNPSRRVFECPCHGSEFDAQGFVKKGPASKRMIELYLEEENASTFKVSERPSSRQ</sequence>
<keyword evidence="5" id="KW-1015">Disulfide bond</keyword>
<proteinExistence type="predicted"/>
<dbReference type="AlphaFoldDB" id="A0A7C4ARE9"/>
<evidence type="ECO:0000259" key="7">
    <source>
        <dbReference type="PROSITE" id="PS51296"/>
    </source>
</evidence>
<evidence type="ECO:0000256" key="3">
    <source>
        <dbReference type="ARBA" id="ARBA00023004"/>
    </source>
</evidence>
<dbReference type="GO" id="GO:0016020">
    <property type="term" value="C:membrane"/>
    <property type="evidence" value="ECO:0007669"/>
    <property type="project" value="InterPro"/>
</dbReference>
<dbReference type="InterPro" id="IPR014349">
    <property type="entry name" value="Rieske_Fe-S_prot"/>
</dbReference>
<comment type="caution">
    <text evidence="8">The sequence shown here is derived from an EMBL/GenBank/DDBJ whole genome shotgun (WGS) entry which is preliminary data.</text>
</comment>
<gene>
    <name evidence="8" type="ORF">ENV54_04500</name>
</gene>
<dbReference type="Gene3D" id="2.102.10.10">
    <property type="entry name" value="Rieske [2Fe-2S] iron-sulphur domain"/>
    <property type="match status" value="1"/>
</dbReference>
<dbReference type="InterPro" id="IPR005805">
    <property type="entry name" value="Rieske_Fe-S_prot_C"/>
</dbReference>
<accession>A0A7C4ARE9</accession>
<dbReference type="EMBL" id="DTGT01000142">
    <property type="protein sequence ID" value="HGH60542.1"/>
    <property type="molecule type" value="Genomic_DNA"/>
</dbReference>
<organism evidence="8">
    <name type="scientific">Desulfomonile tiedjei</name>
    <dbReference type="NCBI Taxonomy" id="2358"/>
    <lineage>
        <taxon>Bacteria</taxon>
        <taxon>Pseudomonadati</taxon>
        <taxon>Thermodesulfobacteriota</taxon>
        <taxon>Desulfomonilia</taxon>
        <taxon>Desulfomonilales</taxon>
        <taxon>Desulfomonilaceae</taxon>
        <taxon>Desulfomonile</taxon>
    </lineage>
</organism>
<name>A0A7C4ARE9_9BACT</name>
<keyword evidence="2" id="KW-0479">Metal-binding</keyword>
<evidence type="ECO:0000256" key="6">
    <source>
        <dbReference type="ARBA" id="ARBA00034078"/>
    </source>
</evidence>
<dbReference type="GO" id="GO:0046872">
    <property type="term" value="F:metal ion binding"/>
    <property type="evidence" value="ECO:0007669"/>
    <property type="project" value="UniProtKB-KW"/>
</dbReference>